<dbReference type="InterPro" id="IPR016140">
    <property type="entry name" value="Bifunc_inhib/LTP/seed_store"/>
</dbReference>
<dbReference type="SMART" id="SM00499">
    <property type="entry name" value="AAI"/>
    <property type="match status" value="1"/>
</dbReference>
<dbReference type="CDD" id="cd00010">
    <property type="entry name" value="AAI_LTSS"/>
    <property type="match status" value="1"/>
</dbReference>
<dbReference type="PANTHER" id="PTHR33044">
    <property type="entry name" value="BIFUNCTIONAL INHIBITOR/LIPID-TRANSFER PROTEIN/SEED STORAGE 2S ALBUMIN SUPERFAMILY PROTEIN-RELATED"/>
    <property type="match status" value="1"/>
</dbReference>
<feature type="domain" description="Bifunctional inhibitor/plant lipid transfer protein/seed storage helical" evidence="10">
    <location>
        <begin position="43"/>
        <end position="120"/>
    </location>
</feature>
<dbReference type="Proteomes" id="UP000501690">
    <property type="component" value="Linkage Group LG5"/>
</dbReference>
<evidence type="ECO:0000256" key="7">
    <source>
        <dbReference type="ARBA" id="ARBA00023180"/>
    </source>
</evidence>
<keyword evidence="7" id="KW-0325">Glycoprotein</keyword>
<dbReference type="InterPro" id="IPR036312">
    <property type="entry name" value="Bifun_inhib/LTP/seed_sf"/>
</dbReference>
<gene>
    <name evidence="11" type="ORF">DEO72_LG5g221</name>
</gene>
<comment type="subcellular location">
    <subcellularLocation>
        <location evidence="1">Cell membrane</location>
        <topology evidence="1">Lipid-anchor</topology>
        <topology evidence="1">GPI-anchor</topology>
    </subcellularLocation>
</comment>
<keyword evidence="12" id="KW-1185">Reference proteome</keyword>
<evidence type="ECO:0000256" key="3">
    <source>
        <dbReference type="ARBA" id="ARBA00022475"/>
    </source>
</evidence>
<evidence type="ECO:0000256" key="6">
    <source>
        <dbReference type="ARBA" id="ARBA00023157"/>
    </source>
</evidence>
<protein>
    <recommendedName>
        <fullName evidence="10">Bifunctional inhibitor/plant lipid transfer protein/seed storage helical domain-containing protein</fullName>
    </recommendedName>
</protein>
<evidence type="ECO:0000259" key="10">
    <source>
        <dbReference type="SMART" id="SM00499"/>
    </source>
</evidence>
<keyword evidence="9" id="KW-0472">Membrane</keyword>
<feature type="transmembrane region" description="Helical" evidence="9">
    <location>
        <begin position="6"/>
        <end position="25"/>
    </location>
</feature>
<keyword evidence="3" id="KW-1003">Cell membrane</keyword>
<accession>A0A4D6LUP2</accession>
<evidence type="ECO:0000256" key="4">
    <source>
        <dbReference type="ARBA" id="ARBA00022622"/>
    </source>
</evidence>
<dbReference type="Pfam" id="PF14368">
    <property type="entry name" value="LTP_2"/>
    <property type="match status" value="1"/>
</dbReference>
<dbReference type="SUPFAM" id="SSF47699">
    <property type="entry name" value="Bifunctional inhibitor/lipid-transfer protein/seed storage 2S albumin"/>
    <property type="match status" value="1"/>
</dbReference>
<keyword evidence="9" id="KW-1133">Transmembrane helix</keyword>
<dbReference type="Gene3D" id="1.10.110.10">
    <property type="entry name" value="Plant lipid-transfer and hydrophobic proteins"/>
    <property type="match status" value="1"/>
</dbReference>
<evidence type="ECO:0000256" key="9">
    <source>
        <dbReference type="SAM" id="Phobius"/>
    </source>
</evidence>
<dbReference type="AlphaFoldDB" id="A0A4D6LUP2"/>
<proteinExistence type="inferred from homology"/>
<evidence type="ECO:0000256" key="8">
    <source>
        <dbReference type="ARBA" id="ARBA00023288"/>
    </source>
</evidence>
<dbReference type="InterPro" id="IPR043325">
    <property type="entry name" value="LTSS"/>
</dbReference>
<dbReference type="GO" id="GO:0005886">
    <property type="term" value="C:plasma membrane"/>
    <property type="evidence" value="ECO:0007669"/>
    <property type="project" value="UniProtKB-SubCell"/>
</dbReference>
<keyword evidence="6" id="KW-1015">Disulfide bond</keyword>
<keyword evidence="8" id="KW-0449">Lipoprotein</keyword>
<name>A0A4D6LUP2_VIGUN</name>
<dbReference type="EMBL" id="CP039349">
    <property type="protein sequence ID" value="QCD92160.1"/>
    <property type="molecule type" value="Genomic_DNA"/>
</dbReference>
<comment type="similarity">
    <text evidence="2">Belongs to the plant LTP family.</text>
</comment>
<feature type="transmembrane region" description="Helical" evidence="9">
    <location>
        <begin position="175"/>
        <end position="193"/>
    </location>
</feature>
<keyword evidence="9" id="KW-0812">Transmembrane</keyword>
<keyword evidence="4" id="KW-0336">GPI-anchor</keyword>
<evidence type="ECO:0000313" key="11">
    <source>
        <dbReference type="EMBL" id="QCD92160.1"/>
    </source>
</evidence>
<reference evidence="11 12" key="1">
    <citation type="submission" date="2019-04" db="EMBL/GenBank/DDBJ databases">
        <title>An improved genome assembly and genetic linkage map for asparagus bean, Vigna unguiculata ssp. sesquipedialis.</title>
        <authorList>
            <person name="Xia Q."/>
            <person name="Zhang R."/>
            <person name="Dong Y."/>
        </authorList>
    </citation>
    <scope>NUCLEOTIDE SEQUENCE [LARGE SCALE GENOMIC DNA]</scope>
    <source>
        <tissue evidence="11">Leaf</tissue>
    </source>
</reference>
<sequence>MVSLDNFFFVPNLCQIILLLFIFNLPNIFSQDSSPSNPTIAQCTSTLISLIPCIPFVQGTVPSPGSLCCGNLKQIYSQEPHCLCLLLNGTNFSSLPINRTLAMQLPALCNLQVNANISTCLVNQVHRPATAPHPHVSSGTKNNSTVIASPAFSVPPTPVMMGFGFRSNEATNLNIMKSLVDVITVAILLFILVT</sequence>
<evidence type="ECO:0000256" key="5">
    <source>
        <dbReference type="ARBA" id="ARBA00022729"/>
    </source>
</evidence>
<dbReference type="GO" id="GO:0098552">
    <property type="term" value="C:side of membrane"/>
    <property type="evidence" value="ECO:0007669"/>
    <property type="project" value="UniProtKB-KW"/>
</dbReference>
<evidence type="ECO:0000256" key="1">
    <source>
        <dbReference type="ARBA" id="ARBA00004609"/>
    </source>
</evidence>
<keyword evidence="5" id="KW-0732">Signal</keyword>
<organism evidence="11 12">
    <name type="scientific">Vigna unguiculata</name>
    <name type="common">Cowpea</name>
    <dbReference type="NCBI Taxonomy" id="3917"/>
    <lineage>
        <taxon>Eukaryota</taxon>
        <taxon>Viridiplantae</taxon>
        <taxon>Streptophyta</taxon>
        <taxon>Embryophyta</taxon>
        <taxon>Tracheophyta</taxon>
        <taxon>Spermatophyta</taxon>
        <taxon>Magnoliopsida</taxon>
        <taxon>eudicotyledons</taxon>
        <taxon>Gunneridae</taxon>
        <taxon>Pentapetalae</taxon>
        <taxon>rosids</taxon>
        <taxon>fabids</taxon>
        <taxon>Fabales</taxon>
        <taxon>Fabaceae</taxon>
        <taxon>Papilionoideae</taxon>
        <taxon>50 kb inversion clade</taxon>
        <taxon>NPAAA clade</taxon>
        <taxon>indigoferoid/millettioid clade</taxon>
        <taxon>Phaseoleae</taxon>
        <taxon>Vigna</taxon>
    </lineage>
</organism>
<evidence type="ECO:0000313" key="12">
    <source>
        <dbReference type="Proteomes" id="UP000501690"/>
    </source>
</evidence>
<evidence type="ECO:0000256" key="2">
    <source>
        <dbReference type="ARBA" id="ARBA00009748"/>
    </source>
</evidence>